<evidence type="ECO:0000256" key="4">
    <source>
        <dbReference type="ARBA" id="ARBA00012944"/>
    </source>
</evidence>
<geneLocation type="mitochondrion" evidence="19"/>
<keyword evidence="7 17" id="KW-0679">Respiratory chain</keyword>
<comment type="function">
    <text evidence="1">Core subunit of the mitochondrial membrane respiratory chain NADH dehydrogenase (Complex I) that is believed to belong to the minimal assembly required for catalysis. Complex I functions in the transfer of electrons from NADH to the respiratory chain. The immediate electron acceptor for the enzyme is believed to be ubiquinone.</text>
</comment>
<evidence type="ECO:0000256" key="17">
    <source>
        <dbReference type="RuleBase" id="RU003297"/>
    </source>
</evidence>
<comment type="catalytic activity">
    <reaction evidence="16 17">
        <text>a ubiquinone + NADH + 5 H(+)(in) = a ubiquinol + NAD(+) + 4 H(+)(out)</text>
        <dbReference type="Rhea" id="RHEA:29091"/>
        <dbReference type="Rhea" id="RHEA-COMP:9565"/>
        <dbReference type="Rhea" id="RHEA-COMP:9566"/>
        <dbReference type="ChEBI" id="CHEBI:15378"/>
        <dbReference type="ChEBI" id="CHEBI:16389"/>
        <dbReference type="ChEBI" id="CHEBI:17976"/>
        <dbReference type="ChEBI" id="CHEBI:57540"/>
        <dbReference type="ChEBI" id="CHEBI:57945"/>
        <dbReference type="EC" id="7.1.1.2"/>
    </reaction>
</comment>
<evidence type="ECO:0000256" key="15">
    <source>
        <dbReference type="ARBA" id="ARBA00023136"/>
    </source>
</evidence>
<feature type="transmembrane region" description="Helical" evidence="17">
    <location>
        <begin position="292"/>
        <end position="318"/>
    </location>
</feature>
<comment type="function">
    <text evidence="17">Core subunit of the mitochondrial membrane respiratory chain NADH dehydrogenase (Complex I) which catalyzes electron transfer from NADH through the respiratory chain, using ubiquinone as an electron acceptor. Essential for the catalytic activity and assembly of complex I.</text>
</comment>
<name>A0AAU7YR77_9NEOP</name>
<dbReference type="PANTHER" id="PTHR43507:SF20">
    <property type="entry name" value="NADH-UBIQUINONE OXIDOREDUCTASE CHAIN 4"/>
    <property type="match status" value="1"/>
</dbReference>
<evidence type="ECO:0000256" key="8">
    <source>
        <dbReference type="ARBA" id="ARBA00022692"/>
    </source>
</evidence>
<keyword evidence="11 17" id="KW-1133">Transmembrane helix</keyword>
<evidence type="ECO:0000256" key="12">
    <source>
        <dbReference type="ARBA" id="ARBA00023027"/>
    </source>
</evidence>
<keyword evidence="14 17" id="KW-0496">Mitochondrion</keyword>
<feature type="transmembrane region" description="Helical" evidence="17">
    <location>
        <begin position="135"/>
        <end position="154"/>
    </location>
</feature>
<feature type="transmembrane region" description="Helical" evidence="17">
    <location>
        <begin position="166"/>
        <end position="187"/>
    </location>
</feature>
<keyword evidence="13 17" id="KW-0830">Ubiquinone</keyword>
<evidence type="ECO:0000256" key="2">
    <source>
        <dbReference type="ARBA" id="ARBA00004225"/>
    </source>
</evidence>
<dbReference type="GO" id="GO:0042773">
    <property type="term" value="P:ATP synthesis coupled electron transport"/>
    <property type="evidence" value="ECO:0007669"/>
    <property type="project" value="InterPro"/>
</dbReference>
<keyword evidence="8 17" id="KW-0812">Transmembrane</keyword>
<evidence type="ECO:0000256" key="5">
    <source>
        <dbReference type="ARBA" id="ARBA00021006"/>
    </source>
</evidence>
<feature type="domain" description="NADH:quinone oxidoreductase/Mrp antiporter transmembrane" evidence="18">
    <location>
        <begin position="100"/>
        <end position="373"/>
    </location>
</feature>
<keyword evidence="10 17" id="KW-0249">Electron transport</keyword>
<dbReference type="EMBL" id="PP624347">
    <property type="protein sequence ID" value="XCA88834.1"/>
    <property type="molecule type" value="Genomic_DNA"/>
</dbReference>
<feature type="transmembrane region" description="Helical" evidence="17">
    <location>
        <begin position="360"/>
        <end position="381"/>
    </location>
</feature>
<evidence type="ECO:0000256" key="13">
    <source>
        <dbReference type="ARBA" id="ARBA00023075"/>
    </source>
</evidence>
<dbReference type="AlphaFoldDB" id="A0AAU7YR77"/>
<reference evidence="19" key="1">
    <citation type="submission" date="2024-03" db="EMBL/GenBank/DDBJ databases">
        <authorList>
            <person name="Li R."/>
            <person name="Liu Gh."/>
        </authorList>
    </citation>
    <scope>NUCLEOTIDE SEQUENCE</scope>
</reference>
<evidence type="ECO:0000313" key="19">
    <source>
        <dbReference type="EMBL" id="XCA88834.1"/>
    </source>
</evidence>
<evidence type="ECO:0000256" key="3">
    <source>
        <dbReference type="ARBA" id="ARBA00009025"/>
    </source>
</evidence>
<keyword evidence="6 17" id="KW-0813">Transport</keyword>
<dbReference type="EC" id="7.1.1.2" evidence="4 17"/>
<evidence type="ECO:0000256" key="7">
    <source>
        <dbReference type="ARBA" id="ARBA00022660"/>
    </source>
</evidence>
<evidence type="ECO:0000256" key="6">
    <source>
        <dbReference type="ARBA" id="ARBA00022448"/>
    </source>
</evidence>
<comment type="subcellular location">
    <subcellularLocation>
        <location evidence="2 17">Mitochondrion membrane</location>
        <topology evidence="2 17">Multi-pass membrane protein</topology>
    </subcellularLocation>
</comment>
<feature type="transmembrane region" description="Helical" evidence="17">
    <location>
        <begin position="415"/>
        <end position="436"/>
    </location>
</feature>
<organism evidence="19">
    <name type="scientific">Haematopinus quadripertusus</name>
    <dbReference type="NCBI Taxonomy" id="1453187"/>
    <lineage>
        <taxon>Eukaryota</taxon>
        <taxon>Metazoa</taxon>
        <taxon>Ecdysozoa</taxon>
        <taxon>Arthropoda</taxon>
        <taxon>Hexapoda</taxon>
        <taxon>Insecta</taxon>
        <taxon>Pterygota</taxon>
        <taxon>Neoptera</taxon>
        <taxon>Paraneoptera</taxon>
        <taxon>Psocodea</taxon>
        <taxon>Troctomorpha</taxon>
        <taxon>Phthiraptera</taxon>
        <taxon>Anoplura</taxon>
        <taxon>Haematopinidae</taxon>
        <taxon>Haematopinus</taxon>
    </lineage>
</organism>
<dbReference type="GO" id="GO:0008137">
    <property type="term" value="F:NADH dehydrogenase (ubiquinone) activity"/>
    <property type="evidence" value="ECO:0007669"/>
    <property type="project" value="UniProtKB-UniRule"/>
</dbReference>
<dbReference type="GO" id="GO:0031966">
    <property type="term" value="C:mitochondrial membrane"/>
    <property type="evidence" value="ECO:0007669"/>
    <property type="project" value="UniProtKB-SubCell"/>
</dbReference>
<dbReference type="GO" id="GO:0003954">
    <property type="term" value="F:NADH dehydrogenase activity"/>
    <property type="evidence" value="ECO:0007669"/>
    <property type="project" value="TreeGrafter"/>
</dbReference>
<evidence type="ECO:0000256" key="11">
    <source>
        <dbReference type="ARBA" id="ARBA00022989"/>
    </source>
</evidence>
<feature type="transmembrane region" description="Helical" evidence="17">
    <location>
        <begin position="82"/>
        <end position="115"/>
    </location>
</feature>
<sequence length="438" mass="49164">MSSVILSLVLLMSLSLWFSTFSMGLVLPVLAMSLMLIMSQMGSGEVYINSIYLEDKLSLIMVLVSFWISISMITLRNTSKYSFLVVLLLITSICFFTVSSWFMFFVFFEFSLLPIFLVLTYDGEQPERIRAGRYMMLYTVFISVPFLMAIVLISDVGVKWIYDSSYLMGHVSSSSLFFFCLVGGFLVKVPLFWLHSWLPKAHVESPLWGSIFLAGVLLKFGIYGLMRSVFLSLPEGLYLDFVLVIAMMGACYSAILALLSSDVKVIVAYSSVSHMNACFVGLMMLKQFSFKCAILVSVAHSLSASLLFYMVTMVYSMVGSRSLFVCKSIVSLYPGMVLFCFLSWSLNVGVPPTLSFMGEFCTVAVVMGIWGGFSVGMLSSIFVNSSYSMMVFGCLCHGLKNWFKKSNITYNSISMVNMSWLFIPQLLLFMFCEFLITC</sequence>
<dbReference type="GO" id="GO:0015990">
    <property type="term" value="P:electron transport coupled proton transport"/>
    <property type="evidence" value="ECO:0007669"/>
    <property type="project" value="TreeGrafter"/>
</dbReference>
<feature type="transmembrane region" description="Helical" evidence="17">
    <location>
        <begin position="237"/>
        <end position="259"/>
    </location>
</feature>
<accession>A0AAU7YR77</accession>
<evidence type="ECO:0000256" key="16">
    <source>
        <dbReference type="ARBA" id="ARBA00049551"/>
    </source>
</evidence>
<evidence type="ECO:0000259" key="18">
    <source>
        <dbReference type="Pfam" id="PF00361"/>
    </source>
</evidence>
<feature type="transmembrane region" description="Helical" evidence="17">
    <location>
        <begin position="207"/>
        <end position="225"/>
    </location>
</feature>
<feature type="transmembrane region" description="Helical" evidence="17">
    <location>
        <begin position="330"/>
        <end position="348"/>
    </location>
</feature>
<keyword evidence="15 17" id="KW-0472">Membrane</keyword>
<dbReference type="InterPro" id="IPR003918">
    <property type="entry name" value="NADH_UbQ_OxRdtase"/>
</dbReference>
<dbReference type="Pfam" id="PF00361">
    <property type="entry name" value="Proton_antipo_M"/>
    <property type="match status" value="1"/>
</dbReference>
<dbReference type="InterPro" id="IPR001750">
    <property type="entry name" value="ND/Mrp_TM"/>
</dbReference>
<dbReference type="PRINTS" id="PR01437">
    <property type="entry name" value="NUOXDRDTASE4"/>
</dbReference>
<dbReference type="GO" id="GO:0048039">
    <property type="term" value="F:ubiquinone binding"/>
    <property type="evidence" value="ECO:0007669"/>
    <property type="project" value="TreeGrafter"/>
</dbReference>
<dbReference type="PANTHER" id="PTHR43507">
    <property type="entry name" value="NADH-UBIQUINONE OXIDOREDUCTASE CHAIN 4"/>
    <property type="match status" value="1"/>
</dbReference>
<evidence type="ECO:0000256" key="10">
    <source>
        <dbReference type="ARBA" id="ARBA00022982"/>
    </source>
</evidence>
<keyword evidence="12 17" id="KW-0520">NAD</keyword>
<evidence type="ECO:0000256" key="14">
    <source>
        <dbReference type="ARBA" id="ARBA00023128"/>
    </source>
</evidence>
<protein>
    <recommendedName>
        <fullName evidence="5 17">NADH-ubiquinone oxidoreductase chain 4</fullName>
        <ecNumber evidence="4 17">7.1.1.2</ecNumber>
    </recommendedName>
</protein>
<feature type="transmembrane region" description="Helical" evidence="17">
    <location>
        <begin position="57"/>
        <end position="75"/>
    </location>
</feature>
<comment type="similarity">
    <text evidence="3 17">Belongs to the complex I subunit 4 family.</text>
</comment>
<evidence type="ECO:0000256" key="9">
    <source>
        <dbReference type="ARBA" id="ARBA00022967"/>
    </source>
</evidence>
<keyword evidence="9" id="KW-1278">Translocase</keyword>
<feature type="transmembrane region" description="Helical" evidence="17">
    <location>
        <begin position="265"/>
        <end position="285"/>
    </location>
</feature>
<gene>
    <name evidence="19" type="primary">ND4</name>
</gene>
<evidence type="ECO:0000256" key="1">
    <source>
        <dbReference type="ARBA" id="ARBA00003257"/>
    </source>
</evidence>
<proteinExistence type="inferred from homology"/>